<sequence>MRTEQVNDYLGSRQQEHADYFKDRTNFGEQNIRRSSSLQLPSSIQAADCEQKSQRLTDANFNFIHSALCTLKSSSASIYASTLSAAGLLGGVGLGGFRSNGLTGSGTTEADNL</sequence>
<keyword evidence="2" id="KW-1185">Reference proteome</keyword>
<name>A0ABD2IHP5_HETSC</name>
<dbReference type="AlphaFoldDB" id="A0ABD2IHP5"/>
<protein>
    <submittedName>
        <fullName evidence="1">Uncharacterized protein</fullName>
    </submittedName>
</protein>
<gene>
    <name evidence="1" type="ORF">niasHS_011507</name>
</gene>
<evidence type="ECO:0000313" key="1">
    <source>
        <dbReference type="EMBL" id="KAL3076770.1"/>
    </source>
</evidence>
<evidence type="ECO:0000313" key="2">
    <source>
        <dbReference type="Proteomes" id="UP001620645"/>
    </source>
</evidence>
<reference evidence="1 2" key="1">
    <citation type="submission" date="2024-10" db="EMBL/GenBank/DDBJ databases">
        <authorList>
            <person name="Kim D."/>
        </authorList>
    </citation>
    <scope>NUCLEOTIDE SEQUENCE [LARGE SCALE GENOMIC DNA]</scope>
    <source>
        <strain evidence="1">Taebaek</strain>
    </source>
</reference>
<comment type="caution">
    <text evidence="1">The sequence shown here is derived from an EMBL/GenBank/DDBJ whole genome shotgun (WGS) entry which is preliminary data.</text>
</comment>
<organism evidence="1 2">
    <name type="scientific">Heterodera schachtii</name>
    <name type="common">Sugarbeet cyst nematode worm</name>
    <name type="synonym">Tylenchus schachtii</name>
    <dbReference type="NCBI Taxonomy" id="97005"/>
    <lineage>
        <taxon>Eukaryota</taxon>
        <taxon>Metazoa</taxon>
        <taxon>Ecdysozoa</taxon>
        <taxon>Nematoda</taxon>
        <taxon>Chromadorea</taxon>
        <taxon>Rhabditida</taxon>
        <taxon>Tylenchina</taxon>
        <taxon>Tylenchomorpha</taxon>
        <taxon>Tylenchoidea</taxon>
        <taxon>Heteroderidae</taxon>
        <taxon>Heteroderinae</taxon>
        <taxon>Heterodera</taxon>
    </lineage>
</organism>
<proteinExistence type="predicted"/>
<dbReference type="EMBL" id="JBICCN010000329">
    <property type="protein sequence ID" value="KAL3076770.1"/>
    <property type="molecule type" value="Genomic_DNA"/>
</dbReference>
<accession>A0ABD2IHP5</accession>
<dbReference type="Proteomes" id="UP001620645">
    <property type="component" value="Unassembled WGS sequence"/>
</dbReference>